<dbReference type="EMBL" id="CP113432">
    <property type="protein sequence ID" value="WAI49489.1"/>
    <property type="molecule type" value="Genomic_DNA"/>
</dbReference>
<accession>A0ABY6ZWZ0</accession>
<gene>
    <name evidence="6" type="ORF">OU419_27780</name>
</gene>
<keyword evidence="2 5" id="KW-0812">Transmembrane</keyword>
<dbReference type="Proteomes" id="UP001163624">
    <property type="component" value="Chromosome"/>
</dbReference>
<keyword evidence="4 5" id="KW-0472">Membrane</keyword>
<comment type="subcellular location">
    <subcellularLocation>
        <location evidence="1">Membrane</location>
        <topology evidence="1">Multi-pass membrane protein</topology>
    </subcellularLocation>
</comment>
<name>A0ABY6ZWZ0_9PSED</name>
<keyword evidence="3 5" id="KW-1133">Transmembrane helix</keyword>
<feature type="transmembrane region" description="Helical" evidence="5">
    <location>
        <begin position="65"/>
        <end position="98"/>
    </location>
</feature>
<dbReference type="Pfam" id="PF09685">
    <property type="entry name" value="MamF_MmsF"/>
    <property type="match status" value="1"/>
</dbReference>
<dbReference type="RefSeq" id="WP_254475530.1">
    <property type="nucleotide sequence ID" value="NZ_CP113432.1"/>
</dbReference>
<organism evidence="6 7">
    <name type="scientific">Pseudomonas triclosanedens</name>
    <dbReference type="NCBI Taxonomy" id="2961893"/>
    <lineage>
        <taxon>Bacteria</taxon>
        <taxon>Pseudomonadati</taxon>
        <taxon>Pseudomonadota</taxon>
        <taxon>Gammaproteobacteria</taxon>
        <taxon>Pseudomonadales</taxon>
        <taxon>Pseudomonadaceae</taxon>
        <taxon>Pseudomonas</taxon>
    </lineage>
</organism>
<evidence type="ECO:0000313" key="6">
    <source>
        <dbReference type="EMBL" id="WAI49489.1"/>
    </source>
</evidence>
<evidence type="ECO:0000256" key="1">
    <source>
        <dbReference type="ARBA" id="ARBA00004141"/>
    </source>
</evidence>
<dbReference type="InterPro" id="IPR019109">
    <property type="entry name" value="MamF_MmsF"/>
</dbReference>
<evidence type="ECO:0000256" key="4">
    <source>
        <dbReference type="ARBA" id="ARBA00023136"/>
    </source>
</evidence>
<evidence type="ECO:0000256" key="5">
    <source>
        <dbReference type="SAM" id="Phobius"/>
    </source>
</evidence>
<keyword evidence="7" id="KW-1185">Reference proteome</keyword>
<feature type="transmembrane region" description="Helical" evidence="5">
    <location>
        <begin position="21"/>
        <end position="45"/>
    </location>
</feature>
<evidence type="ECO:0000313" key="7">
    <source>
        <dbReference type="Proteomes" id="UP001163624"/>
    </source>
</evidence>
<protein>
    <submittedName>
        <fullName evidence="6">DUF4870 domain-containing protein</fullName>
    </submittedName>
</protein>
<reference evidence="6" key="1">
    <citation type="submission" date="2022-11" db="EMBL/GenBank/DDBJ databases">
        <title>Pseudomonas triclosanedens sp. nov., a triclosan degrader isolated from activated sludge.</title>
        <authorList>
            <person name="Yin Y."/>
            <person name="Lu Z."/>
        </authorList>
    </citation>
    <scope>NUCLEOTIDE SEQUENCE</scope>
    <source>
        <strain evidence="6">ZM23</strain>
    </source>
</reference>
<sequence length="123" mass="13661">MSDEVPVQRGQPSQEARQWAMFCHLAAFLGFFLPIGNLIGPLIIWQLKRETDAFVDQQGKEALNFQITVTIALTISCLLMLLLVGFVLAGLVVVAALILTIIAGVKASEGVDYRYPFTWRPLR</sequence>
<evidence type="ECO:0000256" key="3">
    <source>
        <dbReference type="ARBA" id="ARBA00022989"/>
    </source>
</evidence>
<evidence type="ECO:0000256" key="2">
    <source>
        <dbReference type="ARBA" id="ARBA00022692"/>
    </source>
</evidence>
<proteinExistence type="predicted"/>